<sequence length="891" mass="97217">MKNKILYGIMAFVMGIFMTGCSDDDYSISNTPLLTDESVTTGSADVTVTSATFHGTVKGLEEQNASAYALGFYYGKSEDNLSEKVAATGSSEFQATVSGMPGDVVYYQAYVTLQGRVTYKGSVQSAIMTDAKAITGEPKDLTANSVILTGKLEKAPQEATSGIVISGVEGSENVRAGVRIVAAGINDNYEIKAEGLLPNTTYHYTAYLDLGNGTVYGEDRTFTTAPADFNPDTDLVDLGLSTKWAKYNVGATDEKQLGGLFGFGDMTGFQTSINLEDYASADIYKTDRDVANKVYGSWVTMPTIDEFEELFTECKNEWVEDTRNHVAGYKFTGPNGNSIFLPAAGTRTQGNVSGEGLNGYYLSGSINATDNRFAMAYNFDQNAARRTTTPVYQALAIRPVSVAKNVKFDKTKLIGQTWEIDLRLDGSHYKFDGPVYFLGKDDSWATITNNQPIVGNVGCWTADFAGNSWTVGGDAKNCQGSMTFNEDGTVKVHQYVAGADGAEGTFQDTEGTYTIDEKNKTVKLSIAPLIPANYIGNVKETKDMDIRILSLTDETMQLAVTRASDNQYMSINYVPGELKNGFTAKLTCYGGDDENTPDAWNSATVNVLGGAAGLKTYTVTFNTQYPRTNGKVYLLELEGYSAAYPKALVRIDAIKADGNDVKFDANKFFYGDLEGKGNYRVEMANIWGCGHNDSWDGLKDTPFHKDGGETKNETALAFNHTFEVTFTVVSNTSDGTGVYTPTFNAVRGWGEGEAQLWGYNDGSTLKVVKSDKGQYSLENNQFDMTYEGSGFEGGTIMTFIEFADLYGFFPGTHSTLDEFYLDGQAVSYDKSKVVDANENPKYRLELFNCYGATKDNCAFGVKDGDLMRELGFNKSMRAKFTVHSLFAVPQW</sequence>
<comment type="caution">
    <text evidence="1">The sequence shown here is derived from an EMBL/GenBank/DDBJ whole genome shotgun (WGS) entry which is preliminary data.</text>
</comment>
<accession>A0AA90UU95</accession>
<protein>
    <submittedName>
        <fullName evidence="1">Uncharacterized protein</fullName>
    </submittedName>
</protein>
<organism evidence="1 2">
    <name type="scientific">Segatella copri</name>
    <dbReference type="NCBI Taxonomy" id="165179"/>
    <lineage>
        <taxon>Bacteria</taxon>
        <taxon>Pseudomonadati</taxon>
        <taxon>Bacteroidota</taxon>
        <taxon>Bacteroidia</taxon>
        <taxon>Bacteroidales</taxon>
        <taxon>Prevotellaceae</taxon>
        <taxon>Segatella</taxon>
    </lineage>
</organism>
<dbReference type="AlphaFoldDB" id="A0AA90UU95"/>
<dbReference type="PROSITE" id="PS51257">
    <property type="entry name" value="PROKAR_LIPOPROTEIN"/>
    <property type="match status" value="1"/>
</dbReference>
<proteinExistence type="predicted"/>
<gene>
    <name evidence="1" type="ORF">F7D71_15290</name>
</gene>
<evidence type="ECO:0000313" key="1">
    <source>
        <dbReference type="EMBL" id="MQN79193.1"/>
    </source>
</evidence>
<reference evidence="2" key="1">
    <citation type="submission" date="2019-09" db="EMBL/GenBank/DDBJ databases">
        <title>Distinct polysaccharide growth profiles of human intestinal Prevotella copri isolates.</title>
        <authorList>
            <person name="Fehlner-Peach H."/>
            <person name="Magnabosco C."/>
            <person name="Raghavan V."/>
            <person name="Scher J.U."/>
            <person name="Tett A."/>
            <person name="Cox L.M."/>
            <person name="Gottsegen C."/>
            <person name="Watters A."/>
            <person name="Wiltshire- Gordon J.D."/>
            <person name="Segata N."/>
            <person name="Bonneau R."/>
            <person name="Littman D.R."/>
        </authorList>
    </citation>
    <scope>NUCLEOTIDE SEQUENCE [LARGE SCALE GENOMIC DNA]</scope>
    <source>
        <strain evidence="2">BU41712</strain>
    </source>
</reference>
<dbReference type="RefSeq" id="WP_153093810.1">
    <property type="nucleotide sequence ID" value="NZ_VZBZ01000171.1"/>
</dbReference>
<dbReference type="Proteomes" id="UP000423156">
    <property type="component" value="Unassembled WGS sequence"/>
</dbReference>
<name>A0AA90UU95_9BACT</name>
<dbReference type="EMBL" id="VZBZ01000171">
    <property type="protein sequence ID" value="MQN79193.1"/>
    <property type="molecule type" value="Genomic_DNA"/>
</dbReference>
<evidence type="ECO:0000313" key="2">
    <source>
        <dbReference type="Proteomes" id="UP000423156"/>
    </source>
</evidence>